<protein>
    <recommendedName>
        <fullName evidence="3">Aspartyl protease</fullName>
    </recommendedName>
</protein>
<gene>
    <name evidence="1" type="ORF">NS365_14320</name>
</gene>
<dbReference type="NCBIfam" id="TIGR02281">
    <property type="entry name" value="clan_AA_DTGA"/>
    <property type="match status" value="1"/>
</dbReference>
<name>A0A175RM63_9HYPH</name>
<dbReference type="Proteomes" id="UP000078529">
    <property type="component" value="Unassembled WGS sequence"/>
</dbReference>
<organism evidence="1 2">
    <name type="scientific">Aureimonas ureilytica</name>
    <dbReference type="NCBI Taxonomy" id="401562"/>
    <lineage>
        <taxon>Bacteria</taxon>
        <taxon>Pseudomonadati</taxon>
        <taxon>Pseudomonadota</taxon>
        <taxon>Alphaproteobacteria</taxon>
        <taxon>Hyphomicrobiales</taxon>
        <taxon>Aurantimonadaceae</taxon>
        <taxon>Aureimonas</taxon>
    </lineage>
</organism>
<proteinExistence type="predicted"/>
<keyword evidence="2" id="KW-1185">Reference proteome</keyword>
<dbReference type="InterPro" id="IPR034122">
    <property type="entry name" value="Retropepsin-like_bacterial"/>
</dbReference>
<dbReference type="RefSeq" id="WP_058600972.1">
    <property type="nucleotide sequence ID" value="NZ_LDQA01000029.1"/>
</dbReference>
<dbReference type="Pfam" id="PF13975">
    <property type="entry name" value="gag-asp_proteas"/>
    <property type="match status" value="1"/>
</dbReference>
<dbReference type="InterPro" id="IPR011969">
    <property type="entry name" value="Clan_AA_Asp_peptidase_C"/>
</dbReference>
<evidence type="ECO:0008006" key="3">
    <source>
        <dbReference type="Google" id="ProtNLM"/>
    </source>
</evidence>
<evidence type="ECO:0000313" key="1">
    <source>
        <dbReference type="EMBL" id="KTR04786.1"/>
    </source>
</evidence>
<accession>A0A175RM63</accession>
<comment type="caution">
    <text evidence="1">The sequence shown here is derived from an EMBL/GenBank/DDBJ whole genome shotgun (WGS) entry which is preliminary data.</text>
</comment>
<dbReference type="SUPFAM" id="SSF50630">
    <property type="entry name" value="Acid proteases"/>
    <property type="match status" value="1"/>
</dbReference>
<dbReference type="CDD" id="cd05483">
    <property type="entry name" value="retropepsin_like_bacteria"/>
    <property type="match status" value="1"/>
</dbReference>
<dbReference type="PATRIC" id="fig|401562.4.peg.2651"/>
<dbReference type="InterPro" id="IPR021109">
    <property type="entry name" value="Peptidase_aspartic_dom_sf"/>
</dbReference>
<sequence length="176" mass="18626">MTRLLGFAVFASIVAMAFPSVFERYRATLQTGEAEQLTPPAKVVEAALPAPASGRGLQLRAGADGHFRTEARFEGRIEPVLIDTGATYVAVNERTARRLGINVPPEAFTGVAQTANGPMPVALAKARRIAIGSVEVRDVDVMVAKGEALSTTLLGMSFLKRLKSFSASGNTLTLVP</sequence>
<reference evidence="1 2" key="1">
    <citation type="journal article" date="2016" name="Front. Microbiol.">
        <title>Genomic Resource of Rice Seed Associated Bacteria.</title>
        <authorList>
            <person name="Midha S."/>
            <person name="Bansal K."/>
            <person name="Sharma S."/>
            <person name="Kumar N."/>
            <person name="Patil P.P."/>
            <person name="Chaudhry V."/>
            <person name="Patil P.B."/>
        </authorList>
    </citation>
    <scope>NUCLEOTIDE SEQUENCE [LARGE SCALE GENOMIC DNA]</scope>
    <source>
        <strain evidence="1 2">NS365</strain>
    </source>
</reference>
<dbReference type="AlphaFoldDB" id="A0A175RM63"/>
<dbReference type="Gene3D" id="2.40.70.10">
    <property type="entry name" value="Acid Proteases"/>
    <property type="match status" value="1"/>
</dbReference>
<dbReference type="EMBL" id="LDQA01000029">
    <property type="protein sequence ID" value="KTR04786.1"/>
    <property type="molecule type" value="Genomic_DNA"/>
</dbReference>
<evidence type="ECO:0000313" key="2">
    <source>
        <dbReference type="Proteomes" id="UP000078529"/>
    </source>
</evidence>